<reference evidence="1 2" key="1">
    <citation type="journal article" date="2018" name="Syst. Appl. Microbiol.">
        <title>Abditibacterium utsteinense sp. nov., the first cultivated member of candidate phylum FBP, isolated from ice-free Antarctic soil samples.</title>
        <authorList>
            <person name="Tahon G."/>
            <person name="Tytgat B."/>
            <person name="Lebbe L."/>
            <person name="Carlier A."/>
            <person name="Willems A."/>
        </authorList>
    </citation>
    <scope>NUCLEOTIDE SEQUENCE [LARGE SCALE GENOMIC DNA]</scope>
    <source>
        <strain evidence="1 2">LMG 29911</strain>
    </source>
</reference>
<accession>A0A2S8SS73</accession>
<dbReference type="InParanoid" id="A0A2S8SS73"/>
<dbReference type="AlphaFoldDB" id="A0A2S8SS73"/>
<evidence type="ECO:0000313" key="2">
    <source>
        <dbReference type="Proteomes" id="UP000237684"/>
    </source>
</evidence>
<protein>
    <submittedName>
        <fullName evidence="1">Glycosyltransferase involved in cell wall bisynthesis</fullName>
    </submittedName>
</protein>
<sequence>MFASSFPIIVHCHLRWDFVWQRPQQFLSRLSKKHRVLFVEGPLLHKTEAAPSYELKVSPEYPNVTVMQISLPASRFSDGVWVDAQRRKLVEEAIRGPLAGRFERSVQWFYDPMAVEAHLGQHGAIGTVYDCMDELAQFKSPPAGLVERERRLLRAADVVFAGGRKMCESKSRFNSNAHFYGCGVDVAHFGKARSASTEIPAELAELNGPILGYFGVVDERLDYDLIEKLALANTDWHIAMIGPVAKVNPADFPRLSNIHWLGGRDYSQLPAYTKAFDVALMPFALNEATEYINPTKALEYMATATPIVSTPVPDVVSNFASVVKISGDSDEFIKICASQISQTDQIAVERGLKMAADNTWDAIVAKLEKHVEEALVRKSVMRQSEVNQLAVSAA</sequence>
<evidence type="ECO:0000313" key="1">
    <source>
        <dbReference type="EMBL" id="PQV63626.1"/>
    </source>
</evidence>
<keyword evidence="2" id="KW-1185">Reference proteome</keyword>
<dbReference type="Gene3D" id="3.40.50.2000">
    <property type="entry name" value="Glycogen Phosphorylase B"/>
    <property type="match status" value="1"/>
</dbReference>
<name>A0A2S8SS73_9BACT</name>
<dbReference type="EMBL" id="NIGF01000010">
    <property type="protein sequence ID" value="PQV63626.1"/>
    <property type="molecule type" value="Genomic_DNA"/>
</dbReference>
<proteinExistence type="predicted"/>
<dbReference type="GO" id="GO:0016740">
    <property type="term" value="F:transferase activity"/>
    <property type="evidence" value="ECO:0007669"/>
    <property type="project" value="UniProtKB-KW"/>
</dbReference>
<keyword evidence="1" id="KW-0808">Transferase</keyword>
<organism evidence="1 2">
    <name type="scientific">Abditibacterium utsteinense</name>
    <dbReference type="NCBI Taxonomy" id="1960156"/>
    <lineage>
        <taxon>Bacteria</taxon>
        <taxon>Pseudomonadati</taxon>
        <taxon>Abditibacteriota</taxon>
        <taxon>Abditibacteriia</taxon>
        <taxon>Abditibacteriales</taxon>
        <taxon>Abditibacteriaceae</taxon>
        <taxon>Abditibacterium</taxon>
    </lineage>
</organism>
<dbReference type="FunCoup" id="A0A2S8SS73">
    <property type="interactions" value="2"/>
</dbReference>
<comment type="caution">
    <text evidence="1">The sequence shown here is derived from an EMBL/GenBank/DDBJ whole genome shotgun (WGS) entry which is preliminary data.</text>
</comment>
<dbReference type="Pfam" id="PF13692">
    <property type="entry name" value="Glyco_trans_1_4"/>
    <property type="match status" value="1"/>
</dbReference>
<dbReference type="Proteomes" id="UP000237684">
    <property type="component" value="Unassembled WGS sequence"/>
</dbReference>
<gene>
    <name evidence="1" type="ORF">B1R32_11092</name>
</gene>
<dbReference type="OrthoDB" id="9816564at2"/>
<dbReference type="SUPFAM" id="SSF53756">
    <property type="entry name" value="UDP-Glycosyltransferase/glycogen phosphorylase"/>
    <property type="match status" value="1"/>
</dbReference>
<dbReference type="RefSeq" id="WP_105484039.1">
    <property type="nucleotide sequence ID" value="NZ_NIGF01000010.1"/>
</dbReference>